<proteinExistence type="predicted"/>
<evidence type="ECO:0000313" key="4">
    <source>
        <dbReference type="Proteomes" id="UP001465668"/>
    </source>
</evidence>
<feature type="transmembrane region" description="Helical" evidence="2">
    <location>
        <begin position="61"/>
        <end position="83"/>
    </location>
</feature>
<sequence length="402" mass="45413">MSLLPPNFVLQEVTRDDLAIAALAFGFTLGFGWLTTWTAAKQTGRAYRRSGVGVFGNTYIWMIWMEITVCLSFSIVCFLHLKGFIPPSFAFYFCILTLWALQVQFLLQIIINRCAILVRNPKLVWRLKVGVATVITAINISVYTIWIPARLQISENYISINSWWDRCEKGLYLIIDAALNIYFINIVSTNLVHNGLKKYKALSHFNMFIIVFSLAMDVLIIAMMSLENTFVYMQFHPLAYIVKLNIEMSMAELIVTVAKARNEANIDQTVPVIHNDIGPDSEQTKSRSKGGATALSRRERWSGDVFGVSEAKANGIELNDIAKNSAESIGPEDERERDRHIYTTREVHVEFEKASQKSENSGSPSFYEGTGPKRDEEDTRPLNSNKGGAVHVRIDRGKQPNL</sequence>
<dbReference type="Proteomes" id="UP001465668">
    <property type="component" value="Unassembled WGS sequence"/>
</dbReference>
<keyword evidence="2" id="KW-0472">Membrane</keyword>
<feature type="transmembrane region" description="Helical" evidence="2">
    <location>
        <begin position="20"/>
        <end position="40"/>
    </location>
</feature>
<accession>A0ABR2XHZ3</accession>
<evidence type="ECO:0000256" key="2">
    <source>
        <dbReference type="SAM" id="Phobius"/>
    </source>
</evidence>
<dbReference type="EMBL" id="JARVKM010000052">
    <property type="protein sequence ID" value="KAK9773287.1"/>
    <property type="molecule type" value="Genomic_DNA"/>
</dbReference>
<keyword evidence="4" id="KW-1185">Reference proteome</keyword>
<reference evidence="3 4" key="1">
    <citation type="submission" date="2024-02" db="EMBL/GenBank/DDBJ databases">
        <title>First draft genome assembly of two strains of Seiridium cardinale.</title>
        <authorList>
            <person name="Emiliani G."/>
            <person name="Scali E."/>
        </authorList>
    </citation>
    <scope>NUCLEOTIDE SEQUENCE [LARGE SCALE GENOMIC DNA]</scope>
    <source>
        <strain evidence="3 4">BM-138-000479</strain>
    </source>
</reference>
<feature type="transmembrane region" description="Helical" evidence="2">
    <location>
        <begin position="89"/>
        <end position="111"/>
    </location>
</feature>
<comment type="caution">
    <text evidence="3">The sequence shown here is derived from an EMBL/GenBank/DDBJ whole genome shotgun (WGS) entry which is preliminary data.</text>
</comment>
<feature type="compositionally biased region" description="Basic and acidic residues" evidence="1">
    <location>
        <begin position="392"/>
        <end position="402"/>
    </location>
</feature>
<feature type="region of interest" description="Disordered" evidence="1">
    <location>
        <begin position="273"/>
        <end position="296"/>
    </location>
</feature>
<gene>
    <name evidence="3" type="ORF">SCAR479_10016</name>
</gene>
<name>A0ABR2XHZ3_9PEZI</name>
<organism evidence="3 4">
    <name type="scientific">Seiridium cardinale</name>
    <dbReference type="NCBI Taxonomy" id="138064"/>
    <lineage>
        <taxon>Eukaryota</taxon>
        <taxon>Fungi</taxon>
        <taxon>Dikarya</taxon>
        <taxon>Ascomycota</taxon>
        <taxon>Pezizomycotina</taxon>
        <taxon>Sordariomycetes</taxon>
        <taxon>Xylariomycetidae</taxon>
        <taxon>Amphisphaeriales</taxon>
        <taxon>Sporocadaceae</taxon>
        <taxon>Seiridium</taxon>
    </lineage>
</organism>
<protein>
    <submittedName>
        <fullName evidence="3">Uncharacterized protein</fullName>
    </submittedName>
</protein>
<feature type="compositionally biased region" description="Basic and acidic residues" evidence="1">
    <location>
        <begin position="371"/>
        <end position="380"/>
    </location>
</feature>
<dbReference type="PANTHER" id="PTHR35179:SF1">
    <property type="entry name" value="INTEGRAL MEMBRANE PROTEIN"/>
    <property type="match status" value="1"/>
</dbReference>
<feature type="transmembrane region" description="Helical" evidence="2">
    <location>
        <begin position="205"/>
        <end position="226"/>
    </location>
</feature>
<evidence type="ECO:0000256" key="1">
    <source>
        <dbReference type="SAM" id="MobiDB-lite"/>
    </source>
</evidence>
<feature type="region of interest" description="Disordered" evidence="1">
    <location>
        <begin position="350"/>
        <end position="402"/>
    </location>
</feature>
<feature type="transmembrane region" description="Helical" evidence="2">
    <location>
        <begin position="171"/>
        <end position="193"/>
    </location>
</feature>
<dbReference type="PANTHER" id="PTHR35179">
    <property type="entry name" value="PROTEIN CBG02620"/>
    <property type="match status" value="1"/>
</dbReference>
<keyword evidence="2" id="KW-1133">Transmembrane helix</keyword>
<keyword evidence="2" id="KW-0812">Transmembrane</keyword>
<evidence type="ECO:0000313" key="3">
    <source>
        <dbReference type="EMBL" id="KAK9773287.1"/>
    </source>
</evidence>
<feature type="transmembrane region" description="Helical" evidence="2">
    <location>
        <begin position="123"/>
        <end position="146"/>
    </location>
</feature>